<dbReference type="PANTHER" id="PTHR12959:SF11">
    <property type="entry name" value="GPI TRANSAMIDASE COMPONENT PIG-T"/>
    <property type="match status" value="1"/>
</dbReference>
<evidence type="ECO:0000256" key="2">
    <source>
        <dbReference type="SAM" id="SignalP"/>
    </source>
</evidence>
<evidence type="ECO:0000256" key="1">
    <source>
        <dbReference type="SAM" id="Phobius"/>
    </source>
</evidence>
<gene>
    <name evidence="3" type="ORF">MELIAE_LOCUS7581</name>
</gene>
<sequence>MHNLVLFGLIICVSSGLTYKQDTFTEELLIKPLYSEQLYAHFQFSTKWDVDLDVEQFRHTHIFPRALGEIIERHNVQELHVTLTEGLWRYESWGYPIEDAAPGAEVWAWFKPDTIDVEKNWKLLANSLSGLLCASLNFVDPSNSVSPEFTFKPKGVTLTQNVNNTFLRYATLPREIVCTENITPWKKLLPCDSKSGLASLLNSGFIHNTRYHSIGLHLRPVCREDACQHMSLELQQTVSLVYDYAIMGTKNWSLKKLFGQAVNGRCDLADKSEIYVDITSKVSNDFNLEPKPDEVVTSIRGGQVSTFAKYTIKNYFMSIHSVSTGDKISVKAPPLLHANQYVTGYGQERGGIVTKIYNNHWSSLDVVVLQNIPWYVPIYLHTLKVISDNKEVQPLALRYIPGKQRLKPYYVEVLVSLPPRSITSISVDFDYVFLKWQEYPPDANHGFYIGSAVVSSYLPLARNFTGLPQDGSTIADSFNASRSGYLVQVRTENMVITLPTPDFSMPYNVICLACTVVALAFGPLHNITTKRLRLKVKNNETILVKLKTKVINKIKGVFSCTKDNDDKPKKE</sequence>
<accession>A0A9P0FHH4</accession>
<name>A0A9P0FHH4_BRAAE</name>
<dbReference type="AlphaFoldDB" id="A0A9P0FHH4"/>
<keyword evidence="4" id="KW-1185">Reference proteome</keyword>
<keyword evidence="1" id="KW-0812">Transmembrane</keyword>
<dbReference type="InterPro" id="IPR007245">
    <property type="entry name" value="PIG-T"/>
</dbReference>
<dbReference type="GO" id="GO:0016255">
    <property type="term" value="P:attachment of GPI anchor to protein"/>
    <property type="evidence" value="ECO:0007669"/>
    <property type="project" value="InterPro"/>
</dbReference>
<keyword evidence="1" id="KW-1133">Transmembrane helix</keyword>
<keyword evidence="2" id="KW-0732">Signal</keyword>
<keyword evidence="1" id="KW-0472">Membrane</keyword>
<dbReference type="OrthoDB" id="331263at2759"/>
<dbReference type="EMBL" id="OV121136">
    <property type="protein sequence ID" value="CAH0556689.1"/>
    <property type="molecule type" value="Genomic_DNA"/>
</dbReference>
<feature type="chain" id="PRO_5040481940" description="GPI transamidase component PIG-T" evidence="2">
    <location>
        <begin position="17"/>
        <end position="571"/>
    </location>
</feature>
<dbReference type="Pfam" id="PF04113">
    <property type="entry name" value="Gpi16"/>
    <property type="match status" value="2"/>
</dbReference>
<feature type="transmembrane region" description="Helical" evidence="1">
    <location>
        <begin position="505"/>
        <end position="524"/>
    </location>
</feature>
<evidence type="ECO:0000313" key="4">
    <source>
        <dbReference type="Proteomes" id="UP001154078"/>
    </source>
</evidence>
<feature type="signal peptide" evidence="2">
    <location>
        <begin position="1"/>
        <end position="16"/>
    </location>
</feature>
<evidence type="ECO:0000313" key="3">
    <source>
        <dbReference type="EMBL" id="CAH0556689.1"/>
    </source>
</evidence>
<dbReference type="Proteomes" id="UP001154078">
    <property type="component" value="Chromosome 5"/>
</dbReference>
<organism evidence="3 4">
    <name type="scientific">Brassicogethes aeneus</name>
    <name type="common">Rape pollen beetle</name>
    <name type="synonym">Meligethes aeneus</name>
    <dbReference type="NCBI Taxonomy" id="1431903"/>
    <lineage>
        <taxon>Eukaryota</taxon>
        <taxon>Metazoa</taxon>
        <taxon>Ecdysozoa</taxon>
        <taxon>Arthropoda</taxon>
        <taxon>Hexapoda</taxon>
        <taxon>Insecta</taxon>
        <taxon>Pterygota</taxon>
        <taxon>Neoptera</taxon>
        <taxon>Endopterygota</taxon>
        <taxon>Coleoptera</taxon>
        <taxon>Polyphaga</taxon>
        <taxon>Cucujiformia</taxon>
        <taxon>Nitidulidae</taxon>
        <taxon>Meligethinae</taxon>
        <taxon>Brassicogethes</taxon>
    </lineage>
</organism>
<proteinExistence type="predicted"/>
<reference evidence="3" key="1">
    <citation type="submission" date="2021-12" db="EMBL/GenBank/DDBJ databases">
        <authorList>
            <person name="King R."/>
        </authorList>
    </citation>
    <scope>NUCLEOTIDE SEQUENCE</scope>
</reference>
<dbReference type="PANTHER" id="PTHR12959">
    <property type="entry name" value="GPI TRANSAMIDASE COMPONENT PIG-T-RELATED"/>
    <property type="match status" value="1"/>
</dbReference>
<evidence type="ECO:0008006" key="5">
    <source>
        <dbReference type="Google" id="ProtNLM"/>
    </source>
</evidence>
<protein>
    <recommendedName>
        <fullName evidence="5">GPI transamidase component PIG-T</fullName>
    </recommendedName>
</protein>
<dbReference type="GO" id="GO:0042765">
    <property type="term" value="C:GPI-anchor transamidase complex"/>
    <property type="evidence" value="ECO:0007669"/>
    <property type="project" value="InterPro"/>
</dbReference>